<evidence type="ECO:0000313" key="4">
    <source>
        <dbReference type="EMBL" id="MBW8638689.1"/>
    </source>
</evidence>
<organism evidence="4 5">
    <name type="scientific">Flavimaribacter sediminis</name>
    <dbReference type="NCBI Taxonomy" id="2865987"/>
    <lineage>
        <taxon>Bacteria</taxon>
        <taxon>Pseudomonadati</taxon>
        <taxon>Pseudomonadota</taxon>
        <taxon>Alphaproteobacteria</taxon>
        <taxon>Hyphomicrobiales</taxon>
        <taxon>Rhizobiaceae</taxon>
        <taxon>Flavimaribacter</taxon>
    </lineage>
</organism>
<dbReference type="FunFam" id="3.40.50.720:FF:000084">
    <property type="entry name" value="Short-chain dehydrogenase reductase"/>
    <property type="match status" value="1"/>
</dbReference>
<comment type="similarity">
    <text evidence="1">Belongs to the short-chain dehydrogenases/reductases (SDR) family.</text>
</comment>
<reference evidence="4" key="1">
    <citation type="submission" date="2021-08" db="EMBL/GenBank/DDBJ databases">
        <title>Hoeflea bacterium WL0058 sp. nov., isolated from the sediment.</title>
        <authorList>
            <person name="Wang L."/>
            <person name="Zhang D."/>
        </authorList>
    </citation>
    <scope>NUCLEOTIDE SEQUENCE</scope>
    <source>
        <strain evidence="4">WL0058</strain>
    </source>
</reference>
<dbReference type="PANTHER" id="PTHR43639">
    <property type="entry name" value="OXIDOREDUCTASE, SHORT-CHAIN DEHYDROGENASE/REDUCTASE FAMILY (AFU_ORTHOLOGUE AFUA_5G02870)"/>
    <property type="match status" value="1"/>
</dbReference>
<sequence length="254" mass="26413">MNQDFEGKVALVTGSSRGIGAEIAVGLGRGGALVGVHYSGNEVAARETLSRIEAEGGQGFTVQADLADPDGPKKLADAFLDKVEAATGARAFDILVNNAGLGERLTLEQVDPAIFDRVMGVNFRAPFFLTQALAPALRDGGRIVNTSSMGTRMAFPKMAIYAPSKAALESLTELLANHLGPRGITVNAIAPGATVTDMNRLDEDPERAKATANTIALRRVGYPQDVAAVALFLCSSAGGWVTGQCVDASGGQRL</sequence>
<dbReference type="RefSeq" id="WP_220229424.1">
    <property type="nucleotide sequence ID" value="NZ_JAICBX010000003.1"/>
</dbReference>
<dbReference type="InterPro" id="IPR002347">
    <property type="entry name" value="SDR_fam"/>
</dbReference>
<evidence type="ECO:0000256" key="2">
    <source>
        <dbReference type="ARBA" id="ARBA00023002"/>
    </source>
</evidence>
<dbReference type="SUPFAM" id="SSF51735">
    <property type="entry name" value="NAD(P)-binding Rossmann-fold domains"/>
    <property type="match status" value="1"/>
</dbReference>
<dbReference type="EMBL" id="JAICBX010000003">
    <property type="protein sequence ID" value="MBW8638689.1"/>
    <property type="molecule type" value="Genomic_DNA"/>
</dbReference>
<dbReference type="InterPro" id="IPR057326">
    <property type="entry name" value="KR_dom"/>
</dbReference>
<dbReference type="PRINTS" id="PR00080">
    <property type="entry name" value="SDRFAMILY"/>
</dbReference>
<keyword evidence="5" id="KW-1185">Reference proteome</keyword>
<gene>
    <name evidence="4" type="ORF">K1W69_15945</name>
</gene>
<dbReference type="Gene3D" id="3.40.50.720">
    <property type="entry name" value="NAD(P)-binding Rossmann-like Domain"/>
    <property type="match status" value="1"/>
</dbReference>
<comment type="caution">
    <text evidence="4">The sequence shown here is derived from an EMBL/GenBank/DDBJ whole genome shotgun (WGS) entry which is preliminary data.</text>
</comment>
<name>A0AAE2ZKT4_9HYPH</name>
<dbReference type="GO" id="GO:0016491">
    <property type="term" value="F:oxidoreductase activity"/>
    <property type="evidence" value="ECO:0007669"/>
    <property type="project" value="UniProtKB-KW"/>
</dbReference>
<evidence type="ECO:0000259" key="3">
    <source>
        <dbReference type="SMART" id="SM00822"/>
    </source>
</evidence>
<dbReference type="InterPro" id="IPR036291">
    <property type="entry name" value="NAD(P)-bd_dom_sf"/>
</dbReference>
<protein>
    <submittedName>
        <fullName evidence="4">SDR family oxidoreductase</fullName>
    </submittedName>
</protein>
<feature type="domain" description="Ketoreductase" evidence="3">
    <location>
        <begin position="8"/>
        <end position="198"/>
    </location>
</feature>
<accession>A0AAE2ZKT4</accession>
<proteinExistence type="inferred from homology"/>
<dbReference type="Pfam" id="PF13561">
    <property type="entry name" value="adh_short_C2"/>
    <property type="match status" value="1"/>
</dbReference>
<keyword evidence="2" id="KW-0560">Oxidoreductase</keyword>
<dbReference type="SMART" id="SM00822">
    <property type="entry name" value="PKS_KR"/>
    <property type="match status" value="1"/>
</dbReference>
<dbReference type="PRINTS" id="PR00081">
    <property type="entry name" value="GDHRDH"/>
</dbReference>
<dbReference type="Proteomes" id="UP001196509">
    <property type="component" value="Unassembled WGS sequence"/>
</dbReference>
<dbReference type="PANTHER" id="PTHR43639:SF1">
    <property type="entry name" value="SHORT-CHAIN DEHYDROGENASE_REDUCTASE FAMILY PROTEIN"/>
    <property type="match status" value="1"/>
</dbReference>
<evidence type="ECO:0000256" key="1">
    <source>
        <dbReference type="ARBA" id="ARBA00006484"/>
    </source>
</evidence>
<evidence type="ECO:0000313" key="5">
    <source>
        <dbReference type="Proteomes" id="UP001196509"/>
    </source>
</evidence>
<dbReference type="AlphaFoldDB" id="A0AAE2ZKT4"/>